<accession>A0A8S5MMX3</accession>
<organism evidence="1">
    <name type="scientific">Siphoviridae sp. ctxc31</name>
    <dbReference type="NCBI Taxonomy" id="2826520"/>
    <lineage>
        <taxon>Viruses</taxon>
        <taxon>Duplodnaviria</taxon>
        <taxon>Heunggongvirae</taxon>
        <taxon>Uroviricota</taxon>
        <taxon>Caudoviricetes</taxon>
    </lineage>
</organism>
<evidence type="ECO:0000313" key="1">
    <source>
        <dbReference type="EMBL" id="DAD83584.1"/>
    </source>
</evidence>
<dbReference type="EMBL" id="BK014938">
    <property type="protein sequence ID" value="DAD83584.1"/>
    <property type="molecule type" value="Genomic_DNA"/>
</dbReference>
<reference evidence="1" key="1">
    <citation type="journal article" date="2021" name="Proc. Natl. Acad. Sci. U.S.A.">
        <title>A Catalog of Tens of Thousands of Viruses from Human Metagenomes Reveals Hidden Associations with Chronic Diseases.</title>
        <authorList>
            <person name="Tisza M.J."/>
            <person name="Buck C.B."/>
        </authorList>
    </citation>
    <scope>NUCLEOTIDE SEQUENCE</scope>
    <source>
        <strain evidence="1">Ctxc31</strain>
    </source>
</reference>
<name>A0A8S5MMX3_9CAUD</name>
<protein>
    <submittedName>
        <fullName evidence="1">Uncharacterized protein</fullName>
    </submittedName>
</protein>
<sequence length="30" mass="3688">MRPYFLSLTKNFLKQIIKMKTRISFLKRAN</sequence>
<proteinExistence type="predicted"/>